<dbReference type="RefSeq" id="WP_306733857.1">
    <property type="nucleotide sequence ID" value="NZ_JANHAX010000001.1"/>
</dbReference>
<reference evidence="3" key="2">
    <citation type="submission" date="2023-02" db="EMBL/GenBank/DDBJ databases">
        <title>'Rhodoalgimonas zhirmunskyi' gen. nov., isolated from a red alga.</title>
        <authorList>
            <person name="Nedashkovskaya O.I."/>
            <person name="Otstavnykh N.Y."/>
            <person name="Bystritskaya E.P."/>
            <person name="Balabanova L.A."/>
            <person name="Isaeva M.P."/>
        </authorList>
    </citation>
    <scope>NUCLEOTIDE SEQUENCE</scope>
    <source>
        <strain evidence="3">KCTC 52189</strain>
    </source>
</reference>
<accession>A0AAE4B214</accession>
<dbReference type="Proteomes" id="UP001226762">
    <property type="component" value="Unassembled WGS sequence"/>
</dbReference>
<comment type="caution">
    <text evidence="3">The sequence shown here is derived from an EMBL/GenBank/DDBJ whole genome shotgun (WGS) entry which is preliminary data.</text>
</comment>
<dbReference type="InterPro" id="IPR010642">
    <property type="entry name" value="Invasion_prot_B"/>
</dbReference>
<dbReference type="AlphaFoldDB" id="A0AAE4B214"/>
<keyword evidence="4" id="KW-1185">Reference proteome</keyword>
<gene>
    <name evidence="3" type="ORF">NO357_01590</name>
</gene>
<feature type="signal peptide" evidence="2">
    <location>
        <begin position="1"/>
        <end position="22"/>
    </location>
</feature>
<evidence type="ECO:0000256" key="2">
    <source>
        <dbReference type="SAM" id="SignalP"/>
    </source>
</evidence>
<dbReference type="Gene3D" id="2.60.40.1880">
    <property type="entry name" value="Invasion associated locus B (IalB) protein"/>
    <property type="match status" value="1"/>
</dbReference>
<feature type="chain" id="PRO_5042025704" evidence="2">
    <location>
        <begin position="23"/>
        <end position="215"/>
    </location>
</feature>
<dbReference type="InterPro" id="IPR038696">
    <property type="entry name" value="IalB_sf"/>
</dbReference>
<dbReference type="Pfam" id="PF06776">
    <property type="entry name" value="IalB"/>
    <property type="match status" value="1"/>
</dbReference>
<keyword evidence="2" id="KW-0732">Signal</keyword>
<protein>
    <submittedName>
        <fullName evidence="3">Invasion associated locus B family protein</fullName>
    </submittedName>
</protein>
<proteinExistence type="predicted"/>
<evidence type="ECO:0000313" key="4">
    <source>
        <dbReference type="Proteomes" id="UP001226762"/>
    </source>
</evidence>
<evidence type="ECO:0000313" key="3">
    <source>
        <dbReference type="EMBL" id="MDQ2088593.1"/>
    </source>
</evidence>
<dbReference type="EMBL" id="JANHAX010000001">
    <property type="protein sequence ID" value="MDQ2088593.1"/>
    <property type="molecule type" value="Genomic_DNA"/>
</dbReference>
<feature type="compositionally biased region" description="Polar residues" evidence="1">
    <location>
        <begin position="34"/>
        <end position="43"/>
    </location>
</feature>
<reference evidence="3" key="1">
    <citation type="submission" date="2022-07" db="EMBL/GenBank/DDBJ databases">
        <authorList>
            <person name="Otstavnykh N."/>
            <person name="Isaeva M."/>
            <person name="Bystritskaya E."/>
        </authorList>
    </citation>
    <scope>NUCLEOTIDE SEQUENCE</scope>
    <source>
        <strain evidence="3">KCTC 52189</strain>
    </source>
</reference>
<feature type="region of interest" description="Disordered" evidence="1">
    <location>
        <begin position="27"/>
        <end position="48"/>
    </location>
</feature>
<organism evidence="3 4">
    <name type="scientific">Marimonas arenosa</name>
    <dbReference type="NCBI Taxonomy" id="1795305"/>
    <lineage>
        <taxon>Bacteria</taxon>
        <taxon>Pseudomonadati</taxon>
        <taxon>Pseudomonadota</taxon>
        <taxon>Alphaproteobacteria</taxon>
        <taxon>Rhodobacterales</taxon>
        <taxon>Paracoccaceae</taxon>
        <taxon>Marimonas</taxon>
    </lineage>
</organism>
<evidence type="ECO:0000256" key="1">
    <source>
        <dbReference type="SAM" id="MobiDB-lite"/>
    </source>
</evidence>
<name>A0AAE4B214_9RHOB</name>
<sequence length="215" mass="22450">MPKILSTLPLIAALGLAQAAFAQDTGTAAKPEGSAQTEATTAGEQDPQSEDAAAALNMGQEAAAEIPQPYFREEHGDWKLQCYPVEEGDEPCQLYQLLKDEQGTDVAEVALFRLPEGGQAVAGATVTVPLETLLTAQLTIAVDGAKGKRYPFSFCTPVGCYARIGFTAADIAAFKKGAKATVTLVPAPAPDQKVELDMSLNGFTAGFDAASVVEN</sequence>